<name>A0ABT0LMD1_9XANT</name>
<proteinExistence type="predicted"/>
<organism evidence="1 2">
    <name type="scientific">Xanthomonas nasturtii</name>
    <dbReference type="NCBI Taxonomy" id="1843581"/>
    <lineage>
        <taxon>Bacteria</taxon>
        <taxon>Pseudomonadati</taxon>
        <taxon>Pseudomonadota</taxon>
        <taxon>Gammaproteobacteria</taxon>
        <taxon>Lysobacterales</taxon>
        <taxon>Lysobacteraceae</taxon>
        <taxon>Xanthomonas</taxon>
    </lineage>
</organism>
<dbReference type="Proteomes" id="UP001167357">
    <property type="component" value="Unassembled WGS sequence"/>
</dbReference>
<protein>
    <submittedName>
        <fullName evidence="1">Uncharacterized protein</fullName>
    </submittedName>
</protein>
<accession>A0ABT0LMD1</accession>
<dbReference type="EMBL" id="JAMBED010000005">
    <property type="protein sequence ID" value="MCL1550451.1"/>
    <property type="molecule type" value="Genomic_DNA"/>
</dbReference>
<evidence type="ECO:0000313" key="1">
    <source>
        <dbReference type="EMBL" id="MCL1550451.1"/>
    </source>
</evidence>
<gene>
    <name evidence="1" type="ORF">M3O51_03735</name>
</gene>
<dbReference type="RefSeq" id="WP_249047420.1">
    <property type="nucleotide sequence ID" value="NZ_JAMBEC010000006.1"/>
</dbReference>
<evidence type="ECO:0000313" key="2">
    <source>
        <dbReference type="Proteomes" id="UP001167357"/>
    </source>
</evidence>
<keyword evidence="2" id="KW-1185">Reference proteome</keyword>
<sequence length="261" mass="27616">MLIGYGQPALTPSVHGATAINLAAMVDGRPASVARINGGGSSVRLRADWASPAQVGIVAILGVTCPAGTTVTLTGRRQGDAGYAYPIAAEVVRALVDESRAAWFVLPVNIDPLIGLQLEVAAPNLDVGELVILQAVDVPIQVEWEASRVDPSSAERTLGGGLNVVPRRSYRRLQVALVPDQRAAVRGAALAQGMDWDRLTYVLGGNARSAVIPRWGGPDAINRDELHRTALFGRFTPGSIAHRGGDYYASNGWVFEEIPPL</sequence>
<reference evidence="1" key="1">
    <citation type="submission" date="2022-04" db="EMBL/GenBank/DDBJ databases">
        <title>Genomic comparison of 19 strains of Xanthomonas nasturtii, a newly emerging watercress pathogen.</title>
        <authorList>
            <person name="Harrison J."/>
            <person name="Greer S."/>
            <person name="Hussain R."/>
            <person name="Lascelles D."/>
            <person name="Roberts M."/>
            <person name="Carter B."/>
            <person name="Bryning A."/>
            <person name="Carroll S."/>
            <person name="Aspin A."/>
            <person name="Cruz L."/>
            <person name="Cruz J."/>
            <person name="Grant M."/>
            <person name="Vicente J."/>
            <person name="Studholme D.J."/>
        </authorList>
    </citation>
    <scope>NUCLEOTIDE SEQUENCE</scope>
    <source>
        <strain evidence="1">10016B</strain>
    </source>
</reference>
<comment type="caution">
    <text evidence="1">The sequence shown here is derived from an EMBL/GenBank/DDBJ whole genome shotgun (WGS) entry which is preliminary data.</text>
</comment>